<evidence type="ECO:0000313" key="3">
    <source>
        <dbReference type="EMBL" id="MBI9113825.1"/>
    </source>
</evidence>
<feature type="compositionally biased region" description="Basic and acidic residues" evidence="1">
    <location>
        <begin position="82"/>
        <end position="104"/>
    </location>
</feature>
<dbReference type="PANTHER" id="PTHR28208:SF3">
    <property type="entry name" value="PHOSPHATIDATE PHOSPHATASE APP1"/>
    <property type="match status" value="1"/>
</dbReference>
<evidence type="ECO:0000313" key="4">
    <source>
        <dbReference type="Proteomes" id="UP000602087"/>
    </source>
</evidence>
<feature type="region of interest" description="Disordered" evidence="1">
    <location>
        <begin position="357"/>
        <end position="407"/>
    </location>
</feature>
<dbReference type="InterPro" id="IPR019236">
    <property type="entry name" value="APP1_cat"/>
</dbReference>
<dbReference type="GO" id="GO:0008195">
    <property type="term" value="F:phosphatidate phosphatase activity"/>
    <property type="evidence" value="ECO:0007669"/>
    <property type="project" value="InterPro"/>
</dbReference>
<proteinExistence type="predicted"/>
<dbReference type="InterPro" id="IPR052935">
    <property type="entry name" value="Mg2+_PAP"/>
</dbReference>
<dbReference type="Pfam" id="PF09949">
    <property type="entry name" value="APP1_cat"/>
    <property type="match status" value="1"/>
</dbReference>
<dbReference type="Proteomes" id="UP000602087">
    <property type="component" value="Unassembled WGS sequence"/>
</dbReference>
<feature type="region of interest" description="Disordered" evidence="1">
    <location>
        <begin position="70"/>
        <end position="115"/>
    </location>
</feature>
<name>A0A934I7V4_9MICO</name>
<reference evidence="3" key="1">
    <citation type="submission" date="2020-12" db="EMBL/GenBank/DDBJ databases">
        <title>Sanguibacter suaedae sp. nov., isolated from Suaeda aralocaspica.</title>
        <authorList>
            <person name="Ma Q."/>
        </authorList>
    </citation>
    <scope>NUCLEOTIDE SEQUENCE</scope>
    <source>
        <strain evidence="3">YZGR15</strain>
    </source>
</reference>
<dbReference type="PANTHER" id="PTHR28208">
    <property type="entry name" value="PHOSPHATIDATE PHOSPHATASE APP1"/>
    <property type="match status" value="1"/>
</dbReference>
<keyword evidence="4" id="KW-1185">Reference proteome</keyword>
<organism evidence="3 4">
    <name type="scientific">Sanguibacter suaedae</name>
    <dbReference type="NCBI Taxonomy" id="2795737"/>
    <lineage>
        <taxon>Bacteria</taxon>
        <taxon>Bacillati</taxon>
        <taxon>Actinomycetota</taxon>
        <taxon>Actinomycetes</taxon>
        <taxon>Micrococcales</taxon>
        <taxon>Sanguibacteraceae</taxon>
        <taxon>Sanguibacter</taxon>
    </lineage>
</organism>
<evidence type="ECO:0000256" key="1">
    <source>
        <dbReference type="SAM" id="MobiDB-lite"/>
    </source>
</evidence>
<gene>
    <name evidence="3" type="ORF">JAV76_02200</name>
</gene>
<accession>A0A934I7V4</accession>
<comment type="caution">
    <text evidence="3">The sequence shown here is derived from an EMBL/GenBank/DDBJ whole genome shotgun (WGS) entry which is preliminary data.</text>
</comment>
<protein>
    <submittedName>
        <fullName evidence="3">DUF2183 domain-containing protein</fullName>
    </submittedName>
</protein>
<dbReference type="AlphaFoldDB" id="A0A934I7V4"/>
<dbReference type="RefSeq" id="WP_198732368.1">
    <property type="nucleotide sequence ID" value="NZ_JAEINH010000001.1"/>
</dbReference>
<evidence type="ECO:0000259" key="2">
    <source>
        <dbReference type="Pfam" id="PF09949"/>
    </source>
</evidence>
<dbReference type="EMBL" id="JAEINH010000001">
    <property type="protein sequence ID" value="MBI9113825.1"/>
    <property type="molecule type" value="Genomic_DNA"/>
</dbReference>
<sequence>MSDTSSRPHRASRIEDRVYAVVARFLRRKGWRARVEPYTGYGLAQGPSGSDDATSDGWVRVLGRVMLSPAARATPAAESEETERHDPTARPEDSAPEPESKKSDAASGPAPVRSTTPAALRAVRGWRSFFTAQLPHAEVEVLVGGAVHRVTADRGGYVDHVVPASLPAGWHEVEVRPVGGPSVSAPVRVLAADEHVGMVSDIDDTVMVTALPRPLVAAWNSLVLHEDARRPVKGMADLYAQIDAEHHDIPVLYLSTGAWNVAPALRRFLAHHRYPAGPLLLTDWGPTNTGWFRSGQDHKRRTLARLADELPHVRWILVGDDGQHDPGLYKDFTDEHPDHVRAVAIRQLSAAQQVFAHGAPTPTARSRKESSADAGDTVPVVAAPDGEGLGRELRKVGVLSGPTTPTR</sequence>
<feature type="domain" description="Phosphatidate phosphatase APP1 catalytic" evidence="2">
    <location>
        <begin position="196"/>
        <end position="347"/>
    </location>
</feature>